<evidence type="ECO:0000313" key="2">
    <source>
        <dbReference type="EMBL" id="CAG8957892.1"/>
    </source>
</evidence>
<feature type="compositionally biased region" description="Basic and acidic residues" evidence="1">
    <location>
        <begin position="132"/>
        <end position="148"/>
    </location>
</feature>
<dbReference type="Proteomes" id="UP000696280">
    <property type="component" value="Unassembled WGS sequence"/>
</dbReference>
<keyword evidence="3" id="KW-1185">Reference proteome</keyword>
<name>A0A9N9PXQ6_9HELO</name>
<dbReference type="OrthoDB" id="5428574at2759"/>
<dbReference type="EMBL" id="CAJVRL010000081">
    <property type="protein sequence ID" value="CAG8957892.1"/>
    <property type="molecule type" value="Genomic_DNA"/>
</dbReference>
<feature type="compositionally biased region" description="Basic and acidic residues" evidence="1">
    <location>
        <begin position="191"/>
        <end position="201"/>
    </location>
</feature>
<proteinExistence type="predicted"/>
<evidence type="ECO:0000256" key="1">
    <source>
        <dbReference type="SAM" id="MobiDB-lite"/>
    </source>
</evidence>
<evidence type="ECO:0000313" key="3">
    <source>
        <dbReference type="Proteomes" id="UP000696280"/>
    </source>
</evidence>
<gene>
    <name evidence="2" type="ORF">HYFRA_00000232</name>
</gene>
<accession>A0A9N9PXQ6</accession>
<reference evidence="2" key="1">
    <citation type="submission" date="2021-07" db="EMBL/GenBank/DDBJ databases">
        <authorList>
            <person name="Durling M."/>
        </authorList>
    </citation>
    <scope>NUCLEOTIDE SEQUENCE</scope>
</reference>
<protein>
    <submittedName>
        <fullName evidence="2">Uncharacterized protein</fullName>
    </submittedName>
</protein>
<feature type="region of interest" description="Disordered" evidence="1">
    <location>
        <begin position="132"/>
        <end position="201"/>
    </location>
</feature>
<feature type="compositionally biased region" description="Basic and acidic residues" evidence="1">
    <location>
        <begin position="161"/>
        <end position="182"/>
    </location>
</feature>
<organism evidence="2 3">
    <name type="scientific">Hymenoscyphus fraxineus</name>
    <dbReference type="NCBI Taxonomy" id="746836"/>
    <lineage>
        <taxon>Eukaryota</taxon>
        <taxon>Fungi</taxon>
        <taxon>Dikarya</taxon>
        <taxon>Ascomycota</taxon>
        <taxon>Pezizomycotina</taxon>
        <taxon>Leotiomycetes</taxon>
        <taxon>Helotiales</taxon>
        <taxon>Helotiaceae</taxon>
        <taxon>Hymenoscyphus</taxon>
    </lineage>
</organism>
<sequence>MYSVELMYGATVLVHTQLQLHITSPNLTPNLPFFHTPTVDLFATHYAPTESRSVVKRALFLPLLSPKKQETPSCLPFVPSKGIREENLSHLKVGNLDFDARVPIPFSIFPSSYRSDAVKTTEQTHIEGKIQLQHEEQRVGREEGHLHQEQTSYSAELPPPRAHEETYRTEEVHITREDDRHSHVSRPGHHHHDDVKLQLSR</sequence>
<dbReference type="AlphaFoldDB" id="A0A9N9PXQ6"/>
<comment type="caution">
    <text evidence="2">The sequence shown here is derived from an EMBL/GenBank/DDBJ whole genome shotgun (WGS) entry which is preliminary data.</text>
</comment>